<sequence>MNGSQTYDFDRFRLSTVRHELFRDGQPVALEPKAFCVLTELLEHGGELLSHNALLDAVWGHRHVTPGVLNRSIALVRRALGDDSEHPRYVQTVHALGYRFIAPVTRVDDAAMRTGPAASVAIAPVASPPPETKSLAAVPVAVLPFANMSDDPGQAFLSDGLAEDIITELSRWHMLAVRSRAASFRHRGVAVDVQEVARELDVRFIVEGSVRRMGERVRITAQLIDTESCNHIWAEKFDRTLSEIFDVQDEVVGTIVATLVGRVQARDAERARRKPPSSLAAYECVLRGNALPWAEPEGRAEATRLFEQAIALDPDYGFAHALLAAMRYGQWYDDPVGDDAALDEALALAMRGVELDPDESTCHSILAQVCHLRGDFDLCAQHIRRAVELNPSNQWNVADMGMMLNYLGEAGQALAWFERARQIDPYFDPPWYWREYGMALLLTHRYREAAEMFSHVTDRNFLHLAPRAASNALLGDMQAARRDVADCMAEQPDFSIERYFAKLSFKRQADIDHLAEALRQAGFPES</sequence>
<dbReference type="SMART" id="SM00862">
    <property type="entry name" value="Trans_reg_C"/>
    <property type="match status" value="1"/>
</dbReference>
<keyword evidence="1 2" id="KW-0238">DNA-binding</keyword>
<proteinExistence type="predicted"/>
<dbReference type="Gene3D" id="1.25.40.10">
    <property type="entry name" value="Tetratricopeptide repeat domain"/>
    <property type="match status" value="1"/>
</dbReference>
<protein>
    <submittedName>
        <fullName evidence="4">TolB-like protein/tetratricopeptide (TPR) repeat protein</fullName>
    </submittedName>
</protein>
<keyword evidence="5" id="KW-1185">Reference proteome</keyword>
<dbReference type="InterPro" id="IPR001867">
    <property type="entry name" value="OmpR/PhoB-type_DNA-bd"/>
</dbReference>
<dbReference type="Gene3D" id="3.40.50.10070">
    <property type="entry name" value="TolB, N-terminal domain"/>
    <property type="match status" value="1"/>
</dbReference>
<evidence type="ECO:0000259" key="3">
    <source>
        <dbReference type="PROSITE" id="PS51755"/>
    </source>
</evidence>
<dbReference type="SUPFAM" id="SSF48452">
    <property type="entry name" value="TPR-like"/>
    <property type="match status" value="1"/>
</dbReference>
<evidence type="ECO:0000256" key="2">
    <source>
        <dbReference type="PROSITE-ProRule" id="PRU01091"/>
    </source>
</evidence>
<comment type="caution">
    <text evidence="4">The sequence shown here is derived from an EMBL/GenBank/DDBJ whole genome shotgun (WGS) entry which is preliminary data.</text>
</comment>
<organism evidence="4 5">
    <name type="scientific">Agrilutibacter niabensis</name>
    <dbReference type="NCBI Taxonomy" id="380628"/>
    <lineage>
        <taxon>Bacteria</taxon>
        <taxon>Pseudomonadati</taxon>
        <taxon>Pseudomonadota</taxon>
        <taxon>Gammaproteobacteria</taxon>
        <taxon>Lysobacterales</taxon>
        <taxon>Lysobacteraceae</taxon>
        <taxon>Agrilutibacter</taxon>
    </lineage>
</organism>
<dbReference type="Proteomes" id="UP001267878">
    <property type="component" value="Unassembled WGS sequence"/>
</dbReference>
<name>A0ABU1VMC9_9GAMM</name>
<dbReference type="InterPro" id="IPR011990">
    <property type="entry name" value="TPR-like_helical_dom_sf"/>
</dbReference>
<gene>
    <name evidence="4" type="ORF">J2X04_000770</name>
</gene>
<dbReference type="PROSITE" id="PS51755">
    <property type="entry name" value="OMPR_PHOB"/>
    <property type="match status" value="1"/>
</dbReference>
<evidence type="ECO:0000256" key="1">
    <source>
        <dbReference type="ARBA" id="ARBA00023125"/>
    </source>
</evidence>
<reference evidence="4 5" key="1">
    <citation type="submission" date="2023-07" db="EMBL/GenBank/DDBJ databases">
        <title>Sorghum-associated microbial communities from plants grown in Nebraska, USA.</title>
        <authorList>
            <person name="Schachtman D."/>
        </authorList>
    </citation>
    <scope>NUCLEOTIDE SEQUENCE [LARGE SCALE GENOMIC DNA]</scope>
    <source>
        <strain evidence="4 5">BE187</strain>
    </source>
</reference>
<dbReference type="PANTHER" id="PTHR12558:SF33">
    <property type="entry name" value="BLL7664 PROTEIN"/>
    <property type="match status" value="1"/>
</dbReference>
<dbReference type="InterPro" id="IPR036388">
    <property type="entry name" value="WH-like_DNA-bd_sf"/>
</dbReference>
<dbReference type="SMART" id="SM00028">
    <property type="entry name" value="TPR"/>
    <property type="match status" value="2"/>
</dbReference>
<evidence type="ECO:0000313" key="5">
    <source>
        <dbReference type="Proteomes" id="UP001267878"/>
    </source>
</evidence>
<dbReference type="Pfam" id="PF00486">
    <property type="entry name" value="Trans_reg_C"/>
    <property type="match status" value="1"/>
</dbReference>
<feature type="DNA-binding region" description="OmpR/PhoB-type" evidence="2">
    <location>
        <begin position="4"/>
        <end position="102"/>
    </location>
</feature>
<dbReference type="SUPFAM" id="SSF46894">
    <property type="entry name" value="C-terminal effector domain of the bipartite response regulators"/>
    <property type="match status" value="1"/>
</dbReference>
<evidence type="ECO:0000313" key="4">
    <source>
        <dbReference type="EMBL" id="MDR7098423.1"/>
    </source>
</evidence>
<dbReference type="RefSeq" id="WP_310052319.1">
    <property type="nucleotide sequence ID" value="NZ_JAVDVW010000001.1"/>
</dbReference>
<dbReference type="CDD" id="cd00383">
    <property type="entry name" value="trans_reg_C"/>
    <property type="match status" value="1"/>
</dbReference>
<dbReference type="InterPro" id="IPR019734">
    <property type="entry name" value="TPR_rpt"/>
</dbReference>
<dbReference type="InterPro" id="IPR016032">
    <property type="entry name" value="Sig_transdc_resp-reg_C-effctor"/>
</dbReference>
<accession>A0ABU1VMC9</accession>
<dbReference type="Gene3D" id="1.10.10.10">
    <property type="entry name" value="Winged helix-like DNA-binding domain superfamily/Winged helix DNA-binding domain"/>
    <property type="match status" value="1"/>
</dbReference>
<dbReference type="EMBL" id="JAVDVW010000001">
    <property type="protein sequence ID" value="MDR7098423.1"/>
    <property type="molecule type" value="Genomic_DNA"/>
</dbReference>
<feature type="domain" description="OmpR/PhoB-type" evidence="3">
    <location>
        <begin position="4"/>
        <end position="102"/>
    </location>
</feature>
<dbReference type="PANTHER" id="PTHR12558">
    <property type="entry name" value="CELL DIVISION CYCLE 16,23,27"/>
    <property type="match status" value="1"/>
</dbReference>